<dbReference type="InterPro" id="IPR008719">
    <property type="entry name" value="N2O_reductase_NosL"/>
</dbReference>
<dbReference type="PANTHER" id="PTHR41247">
    <property type="entry name" value="HTH-TYPE TRANSCRIPTIONAL REPRESSOR YCNK"/>
    <property type="match status" value="1"/>
</dbReference>
<protein>
    <submittedName>
        <fullName evidence="1">Nitrous oxide reductase accessory protein NosL</fullName>
    </submittedName>
</protein>
<dbReference type="Proteomes" id="UP001610100">
    <property type="component" value="Unassembled WGS sequence"/>
</dbReference>
<dbReference type="EMBL" id="JBAWKB010000004">
    <property type="protein sequence ID" value="MFH6772847.1"/>
    <property type="molecule type" value="Genomic_DNA"/>
</dbReference>
<sequence length="144" mass="16412">MKILYLHMLVLLIFLLNSCTVKPKPINYGVDHCHYCNMTVVDKIHAAEIVTKKGKVYTFDSAECMIHFLKEFDEQEVKFYLSNAFTEPGKLLDATSATFLISENIPSPMGAFLTAFITKNEAVKMQSEKGGTLYTWSEIRNYLN</sequence>
<reference evidence="1 2" key="1">
    <citation type="submission" date="2024-02" db="EMBL/GenBank/DDBJ databases">
        <title>A Gaetbulibacter species isolated from tidal flats and genomic insights of their niches.</title>
        <authorList>
            <person name="Ye Y."/>
        </authorList>
    </citation>
    <scope>NUCLEOTIDE SEQUENCE [LARGE SCALE GENOMIC DNA]</scope>
    <source>
        <strain evidence="1 2">KYW382</strain>
    </source>
</reference>
<dbReference type="SUPFAM" id="SSF160387">
    <property type="entry name" value="NosL/MerB-like"/>
    <property type="match status" value="1"/>
</dbReference>
<organism evidence="1 2">
    <name type="scientific">Gaetbulibacter aestuarii</name>
    <dbReference type="NCBI Taxonomy" id="1502358"/>
    <lineage>
        <taxon>Bacteria</taxon>
        <taxon>Pseudomonadati</taxon>
        <taxon>Bacteroidota</taxon>
        <taxon>Flavobacteriia</taxon>
        <taxon>Flavobacteriales</taxon>
        <taxon>Flavobacteriaceae</taxon>
        <taxon>Gaetbulibacter</taxon>
    </lineage>
</organism>
<name>A0ABW7N3R7_9FLAO</name>
<evidence type="ECO:0000313" key="1">
    <source>
        <dbReference type="EMBL" id="MFH6772847.1"/>
    </source>
</evidence>
<comment type="caution">
    <text evidence="1">The sequence shown here is derived from an EMBL/GenBank/DDBJ whole genome shotgun (WGS) entry which is preliminary data.</text>
</comment>
<dbReference type="PANTHER" id="PTHR41247:SF1">
    <property type="entry name" value="HTH-TYPE TRANSCRIPTIONAL REPRESSOR YCNK"/>
    <property type="match status" value="1"/>
</dbReference>
<dbReference type="Pfam" id="PF05573">
    <property type="entry name" value="NosL"/>
    <property type="match status" value="1"/>
</dbReference>
<gene>
    <name evidence="1" type="ORF">V8G58_12965</name>
</gene>
<accession>A0ABW7N3R7</accession>
<evidence type="ECO:0000313" key="2">
    <source>
        <dbReference type="Proteomes" id="UP001610100"/>
    </source>
</evidence>
<dbReference type="RefSeq" id="WP_344741663.1">
    <property type="nucleotide sequence ID" value="NZ_BAABAY010000006.1"/>
</dbReference>
<keyword evidence="2" id="KW-1185">Reference proteome</keyword>
<proteinExistence type="predicted"/>